<protein>
    <submittedName>
        <fullName evidence="2">DUF559 domain-containing protein</fullName>
    </submittedName>
</protein>
<accession>A0ABT5HM24</accession>
<dbReference type="InterPro" id="IPR011335">
    <property type="entry name" value="Restrct_endonuc-II-like"/>
</dbReference>
<dbReference type="Pfam" id="PF04480">
    <property type="entry name" value="DUF559"/>
    <property type="match status" value="1"/>
</dbReference>
<gene>
    <name evidence="2" type="ORF">PQU98_14145</name>
</gene>
<proteinExistence type="predicted"/>
<dbReference type="InterPro" id="IPR047216">
    <property type="entry name" value="Endonuclease_DUF559_bact"/>
</dbReference>
<dbReference type="Gene3D" id="3.40.960.10">
    <property type="entry name" value="VSR Endonuclease"/>
    <property type="match status" value="1"/>
</dbReference>
<dbReference type="RefSeq" id="WP_272745606.1">
    <property type="nucleotide sequence ID" value="NZ_JAQQKV010000003.1"/>
</dbReference>
<dbReference type="CDD" id="cd01038">
    <property type="entry name" value="Endonuclease_DUF559"/>
    <property type="match status" value="1"/>
</dbReference>
<comment type="caution">
    <text evidence="2">The sequence shown here is derived from an EMBL/GenBank/DDBJ whole genome shotgun (WGS) entry which is preliminary data.</text>
</comment>
<name>A0ABT5HM24_9CAUL</name>
<dbReference type="PANTHER" id="PTHR38590">
    <property type="entry name" value="BLL0828 PROTEIN"/>
    <property type="match status" value="1"/>
</dbReference>
<sequence>MAQPKYALARTLRRKLTPPEYWLWQYLKLRLPDQPVFRRQYAAGAYILDFYCFKARLAVEVDGGLHGLEDRPAADEKRDKWLMDQGIMTYRIPAADVFRDVEGVADGIRLLAIERFPIK</sequence>
<evidence type="ECO:0000313" key="2">
    <source>
        <dbReference type="EMBL" id="MDC7677282.1"/>
    </source>
</evidence>
<feature type="domain" description="DUF559" evidence="1">
    <location>
        <begin position="7"/>
        <end position="109"/>
    </location>
</feature>
<evidence type="ECO:0000313" key="3">
    <source>
        <dbReference type="Proteomes" id="UP001218579"/>
    </source>
</evidence>
<organism evidence="2 3">
    <name type="scientific">Asticcacaulis machinosus</name>
    <dbReference type="NCBI Taxonomy" id="2984211"/>
    <lineage>
        <taxon>Bacteria</taxon>
        <taxon>Pseudomonadati</taxon>
        <taxon>Pseudomonadota</taxon>
        <taxon>Alphaproteobacteria</taxon>
        <taxon>Caulobacterales</taxon>
        <taxon>Caulobacteraceae</taxon>
        <taxon>Asticcacaulis</taxon>
    </lineage>
</organism>
<evidence type="ECO:0000259" key="1">
    <source>
        <dbReference type="Pfam" id="PF04480"/>
    </source>
</evidence>
<keyword evidence="3" id="KW-1185">Reference proteome</keyword>
<dbReference type="SUPFAM" id="SSF52980">
    <property type="entry name" value="Restriction endonuclease-like"/>
    <property type="match status" value="1"/>
</dbReference>
<dbReference type="Proteomes" id="UP001218579">
    <property type="component" value="Unassembled WGS sequence"/>
</dbReference>
<reference evidence="2 3" key="1">
    <citation type="submission" date="2023-01" db="EMBL/GenBank/DDBJ databases">
        <title>Novel species of the genus Asticcacaulis isolated from rivers.</title>
        <authorList>
            <person name="Lu H."/>
        </authorList>
    </citation>
    <scope>NUCLEOTIDE SEQUENCE [LARGE SCALE GENOMIC DNA]</scope>
    <source>
        <strain evidence="2 3">LKC15W</strain>
    </source>
</reference>
<dbReference type="EMBL" id="JAQQKV010000003">
    <property type="protein sequence ID" value="MDC7677282.1"/>
    <property type="molecule type" value="Genomic_DNA"/>
</dbReference>
<dbReference type="InterPro" id="IPR007569">
    <property type="entry name" value="DUF559"/>
</dbReference>
<dbReference type="PANTHER" id="PTHR38590:SF1">
    <property type="entry name" value="BLL0828 PROTEIN"/>
    <property type="match status" value="1"/>
</dbReference>